<keyword evidence="3" id="KW-1185">Reference proteome</keyword>
<dbReference type="RefSeq" id="WP_204072369.1">
    <property type="nucleotide sequence ID" value="NZ_BAABHI010000020.1"/>
</dbReference>
<name>A0A8J3U442_9ACTN</name>
<evidence type="ECO:0000313" key="2">
    <source>
        <dbReference type="EMBL" id="GII36642.1"/>
    </source>
</evidence>
<dbReference type="AlphaFoldDB" id="A0A8J3U442"/>
<organism evidence="2 3">
    <name type="scientific">Planotetraspora phitsanulokensis</name>
    <dbReference type="NCBI Taxonomy" id="575192"/>
    <lineage>
        <taxon>Bacteria</taxon>
        <taxon>Bacillati</taxon>
        <taxon>Actinomycetota</taxon>
        <taxon>Actinomycetes</taxon>
        <taxon>Streptosporangiales</taxon>
        <taxon>Streptosporangiaceae</taxon>
        <taxon>Planotetraspora</taxon>
    </lineage>
</organism>
<proteinExistence type="predicted"/>
<comment type="caution">
    <text evidence="2">The sequence shown here is derived from an EMBL/GenBank/DDBJ whole genome shotgun (WGS) entry which is preliminary data.</text>
</comment>
<protein>
    <submittedName>
        <fullName evidence="2">Uncharacterized protein</fullName>
    </submittedName>
</protein>
<sequence>MTRADQLAGTAGDQVAITLHDPIEDFEDFVERIRPHKLPARRSWSGPGAGTLREVTRHVA</sequence>
<reference evidence="2 3" key="1">
    <citation type="submission" date="2021-01" db="EMBL/GenBank/DDBJ databases">
        <title>Whole genome shotgun sequence of Planotetraspora phitsanulokensis NBRC 104273.</title>
        <authorList>
            <person name="Komaki H."/>
            <person name="Tamura T."/>
        </authorList>
    </citation>
    <scope>NUCLEOTIDE SEQUENCE [LARGE SCALE GENOMIC DNA]</scope>
    <source>
        <strain evidence="2 3">NBRC 104273</strain>
    </source>
</reference>
<dbReference type="EMBL" id="BOOP01000005">
    <property type="protein sequence ID" value="GII36642.1"/>
    <property type="molecule type" value="Genomic_DNA"/>
</dbReference>
<gene>
    <name evidence="2" type="ORF">Pph01_16450</name>
</gene>
<accession>A0A8J3U442</accession>
<evidence type="ECO:0000313" key="3">
    <source>
        <dbReference type="Proteomes" id="UP000622547"/>
    </source>
</evidence>
<dbReference type="Proteomes" id="UP000622547">
    <property type="component" value="Unassembled WGS sequence"/>
</dbReference>
<evidence type="ECO:0000256" key="1">
    <source>
        <dbReference type="SAM" id="MobiDB-lite"/>
    </source>
</evidence>
<feature type="region of interest" description="Disordered" evidence="1">
    <location>
        <begin position="40"/>
        <end position="60"/>
    </location>
</feature>